<feature type="region of interest" description="Disordered" evidence="1">
    <location>
        <begin position="1"/>
        <end position="35"/>
    </location>
</feature>
<organism evidence="2 3">
    <name type="scientific">Stylosanthes scabra</name>
    <dbReference type="NCBI Taxonomy" id="79078"/>
    <lineage>
        <taxon>Eukaryota</taxon>
        <taxon>Viridiplantae</taxon>
        <taxon>Streptophyta</taxon>
        <taxon>Embryophyta</taxon>
        <taxon>Tracheophyta</taxon>
        <taxon>Spermatophyta</taxon>
        <taxon>Magnoliopsida</taxon>
        <taxon>eudicotyledons</taxon>
        <taxon>Gunneridae</taxon>
        <taxon>Pentapetalae</taxon>
        <taxon>rosids</taxon>
        <taxon>fabids</taxon>
        <taxon>Fabales</taxon>
        <taxon>Fabaceae</taxon>
        <taxon>Papilionoideae</taxon>
        <taxon>50 kb inversion clade</taxon>
        <taxon>dalbergioids sensu lato</taxon>
        <taxon>Dalbergieae</taxon>
        <taxon>Pterocarpus clade</taxon>
        <taxon>Stylosanthes</taxon>
    </lineage>
</organism>
<feature type="compositionally biased region" description="Polar residues" evidence="1">
    <location>
        <begin position="530"/>
        <end position="539"/>
    </location>
</feature>
<evidence type="ECO:0000256" key="1">
    <source>
        <dbReference type="SAM" id="MobiDB-lite"/>
    </source>
</evidence>
<feature type="region of interest" description="Disordered" evidence="1">
    <location>
        <begin position="219"/>
        <end position="264"/>
    </location>
</feature>
<sequence length="663" mass="72423">MKRGKEEDKVVGAAMFPRLHVNDTEKGGPRAPPRNKMALYEQFSVPSQRFNTQRLLPINHPTTPSSSSQGTGPGRSYAFPDHTPSQASTRRESYSSRQYDGANLNTSTAQVEQRRKVDDDDFMVPVYVHSRNGQSNDETVQSSDVRHLTPMVRSERNTPLISNGQQPVMSCRNISSKETVDGLRQANTIPNQDVSVSNISRSHDADACLRPVCVAGLQTNDDENGDIVTENQTSPQEDNNDPGCQDTQNGGPMQGGNLDDSDDISKISSVENSSILRVSTDDVVGILGHKHFFKARREIANQQRIFAVQVFELHRLIKVQRLIAGSPELLIENAAFIGKIPLKGSTTKNVSLEEAEVVEPKRQNLKRKDDSQKLNHKMECSAENAVGKAPFSSQKSGSHHLSYSSTPGDPHQANGAADNRMAPMCFNPSPGHQWLIPVMTPSEGLVYKPYPGPGFNGSFCGGFGPFGPVPMSNPYMNPVYGLPASHEAIGVPPYGPPGSHAYFPPYGMPFMNNQAMSGSAVEQGNQYMTQGSHLQNGHSSADRIDFNAHNQGSSNQPIQRTGSASLAGKSRAPKDIEFQGSSTNSPNETTQQTRTTPQVAEGRDAHSPLLVDPVVASDGTNPPHETRQETRVIRVVPHNRRSATESAARIFLSIQEERKRYDS</sequence>
<feature type="region of interest" description="Disordered" evidence="1">
    <location>
        <begin position="56"/>
        <end position="117"/>
    </location>
</feature>
<dbReference type="PANTHER" id="PTHR34281">
    <property type="entry name" value="PROTEIN EARLY FLOWERING 3"/>
    <property type="match status" value="1"/>
</dbReference>
<feature type="compositionally biased region" description="Polar residues" evidence="1">
    <location>
        <begin position="95"/>
        <end position="111"/>
    </location>
</feature>
<dbReference type="PANTHER" id="PTHR34281:SF2">
    <property type="entry name" value="PROTEIN EARLY FLOWERING 3"/>
    <property type="match status" value="1"/>
</dbReference>
<feature type="compositionally biased region" description="Polar residues" evidence="1">
    <location>
        <begin position="548"/>
        <end position="564"/>
    </location>
</feature>
<evidence type="ECO:0000313" key="2">
    <source>
        <dbReference type="EMBL" id="MED6157053.1"/>
    </source>
</evidence>
<feature type="region of interest" description="Disordered" evidence="1">
    <location>
        <begin position="530"/>
        <end position="605"/>
    </location>
</feature>
<accession>A0ABU6UBL3</accession>
<protein>
    <submittedName>
        <fullName evidence="2">Protein EARLY FLOWERING</fullName>
    </submittedName>
</protein>
<reference evidence="2 3" key="1">
    <citation type="journal article" date="2023" name="Plants (Basel)">
        <title>Bridging the Gap: Combining Genomics and Transcriptomics Approaches to Understand Stylosanthes scabra, an Orphan Legume from the Brazilian Caatinga.</title>
        <authorList>
            <person name="Ferreira-Neto J.R.C."/>
            <person name="da Silva M.D."/>
            <person name="Binneck E."/>
            <person name="de Melo N.F."/>
            <person name="da Silva R.H."/>
            <person name="de Melo A.L.T.M."/>
            <person name="Pandolfi V."/>
            <person name="Bustamante F.O."/>
            <person name="Brasileiro-Vidal A.C."/>
            <person name="Benko-Iseppon A.M."/>
        </authorList>
    </citation>
    <scope>NUCLEOTIDE SEQUENCE [LARGE SCALE GENOMIC DNA]</scope>
    <source>
        <tissue evidence="2">Leaves</tissue>
    </source>
</reference>
<feature type="compositionally biased region" description="Polar residues" evidence="1">
    <location>
        <begin position="579"/>
        <end position="598"/>
    </location>
</feature>
<keyword evidence="3" id="KW-1185">Reference proteome</keyword>
<feature type="compositionally biased region" description="Low complexity" evidence="1">
    <location>
        <begin position="61"/>
        <end position="76"/>
    </location>
</feature>
<gene>
    <name evidence="2" type="primary">ELF3_2</name>
    <name evidence="2" type="ORF">PIB30_019892</name>
</gene>
<feature type="compositionally biased region" description="Polar residues" evidence="1">
    <location>
        <begin position="391"/>
        <end position="407"/>
    </location>
</feature>
<dbReference type="Proteomes" id="UP001341840">
    <property type="component" value="Unassembled WGS sequence"/>
</dbReference>
<evidence type="ECO:0000313" key="3">
    <source>
        <dbReference type="Proteomes" id="UP001341840"/>
    </source>
</evidence>
<name>A0ABU6UBL3_9FABA</name>
<feature type="region of interest" description="Disordered" evidence="1">
    <location>
        <begin position="384"/>
        <end position="417"/>
    </location>
</feature>
<proteinExistence type="predicted"/>
<comment type="caution">
    <text evidence="2">The sequence shown here is derived from an EMBL/GenBank/DDBJ whole genome shotgun (WGS) entry which is preliminary data.</text>
</comment>
<dbReference type="InterPro" id="IPR039319">
    <property type="entry name" value="ELF3-like"/>
</dbReference>
<feature type="compositionally biased region" description="Basic and acidic residues" evidence="1">
    <location>
        <begin position="1"/>
        <end position="10"/>
    </location>
</feature>
<dbReference type="EMBL" id="JASCZI010120891">
    <property type="protein sequence ID" value="MED6157053.1"/>
    <property type="molecule type" value="Genomic_DNA"/>
</dbReference>